<dbReference type="Gene3D" id="3.40.50.720">
    <property type="entry name" value="NAD(P)-binding Rossmann-like Domain"/>
    <property type="match status" value="1"/>
</dbReference>
<dbReference type="InterPro" id="IPR036291">
    <property type="entry name" value="NAD(P)-bd_dom_sf"/>
</dbReference>
<accession>X1P539</accession>
<dbReference type="Pfam" id="PF13561">
    <property type="entry name" value="adh_short_C2"/>
    <property type="match status" value="1"/>
</dbReference>
<evidence type="ECO:0008006" key="2">
    <source>
        <dbReference type="Google" id="ProtNLM"/>
    </source>
</evidence>
<proteinExistence type="predicted"/>
<gene>
    <name evidence="1" type="ORF">S06H3_32015</name>
</gene>
<evidence type="ECO:0000313" key="1">
    <source>
        <dbReference type="EMBL" id="GAI26024.1"/>
    </source>
</evidence>
<dbReference type="AlphaFoldDB" id="X1P539"/>
<dbReference type="SUPFAM" id="SSF51735">
    <property type="entry name" value="NAD(P)-binding Rossmann-fold domains"/>
    <property type="match status" value="1"/>
</dbReference>
<sequence>SLIRSLRPDVQEKLIAAQPGKKMGETQDIANAVLFLVSDEARFINGHCLHVDGGRSVGAAGF</sequence>
<comment type="caution">
    <text evidence="1">The sequence shown here is derived from an EMBL/GenBank/DDBJ whole genome shotgun (WGS) entry which is preliminary data.</text>
</comment>
<name>X1P539_9ZZZZ</name>
<feature type="non-terminal residue" evidence="1">
    <location>
        <position position="1"/>
    </location>
</feature>
<reference evidence="1" key="1">
    <citation type="journal article" date="2014" name="Front. Microbiol.">
        <title>High frequency of phylogenetically diverse reductive dehalogenase-homologous genes in deep subseafloor sedimentary metagenomes.</title>
        <authorList>
            <person name="Kawai M."/>
            <person name="Futagami T."/>
            <person name="Toyoda A."/>
            <person name="Takaki Y."/>
            <person name="Nishi S."/>
            <person name="Hori S."/>
            <person name="Arai W."/>
            <person name="Tsubouchi T."/>
            <person name="Morono Y."/>
            <person name="Uchiyama I."/>
            <person name="Ito T."/>
            <person name="Fujiyama A."/>
            <person name="Inagaki F."/>
            <person name="Takami H."/>
        </authorList>
    </citation>
    <scope>NUCLEOTIDE SEQUENCE</scope>
    <source>
        <strain evidence="1">Expedition CK06-06</strain>
    </source>
</reference>
<dbReference type="EMBL" id="BARV01018997">
    <property type="protein sequence ID" value="GAI26024.1"/>
    <property type="molecule type" value="Genomic_DNA"/>
</dbReference>
<protein>
    <recommendedName>
        <fullName evidence="2">Short-chain dehydrogenase/reductase SDR</fullName>
    </recommendedName>
</protein>
<dbReference type="InterPro" id="IPR002347">
    <property type="entry name" value="SDR_fam"/>
</dbReference>
<organism evidence="1">
    <name type="scientific">marine sediment metagenome</name>
    <dbReference type="NCBI Taxonomy" id="412755"/>
    <lineage>
        <taxon>unclassified sequences</taxon>
        <taxon>metagenomes</taxon>
        <taxon>ecological metagenomes</taxon>
    </lineage>
</organism>